<dbReference type="GO" id="GO:0015074">
    <property type="term" value="P:DNA integration"/>
    <property type="evidence" value="ECO:0007669"/>
    <property type="project" value="UniProtKB-KW"/>
</dbReference>
<evidence type="ECO:0000256" key="7">
    <source>
        <dbReference type="ARBA" id="ARBA00022759"/>
    </source>
</evidence>
<gene>
    <name evidence="20" type="ORF">KCV03_g10192</name>
</gene>
<evidence type="ECO:0000256" key="6">
    <source>
        <dbReference type="ARBA" id="ARBA00022750"/>
    </source>
</evidence>
<dbReference type="InterPro" id="IPR001584">
    <property type="entry name" value="Integrase_cat-core"/>
</dbReference>
<dbReference type="InterPro" id="IPR043502">
    <property type="entry name" value="DNA/RNA_pol_sf"/>
</dbReference>
<evidence type="ECO:0000256" key="8">
    <source>
        <dbReference type="ARBA" id="ARBA00022801"/>
    </source>
</evidence>
<evidence type="ECO:0000256" key="17">
    <source>
        <dbReference type="SAM" id="MobiDB-lite"/>
    </source>
</evidence>
<evidence type="ECO:0000259" key="18">
    <source>
        <dbReference type="PROSITE" id="PS50878"/>
    </source>
</evidence>
<evidence type="ECO:0000256" key="4">
    <source>
        <dbReference type="ARBA" id="ARBA00022722"/>
    </source>
</evidence>
<evidence type="ECO:0000256" key="2">
    <source>
        <dbReference type="ARBA" id="ARBA00022679"/>
    </source>
</evidence>
<keyword evidence="16" id="KW-0175">Coiled coil</keyword>
<dbReference type="GO" id="GO:0003677">
    <property type="term" value="F:DNA binding"/>
    <property type="evidence" value="ECO:0007669"/>
    <property type="project" value="UniProtKB-KW"/>
</dbReference>
<dbReference type="Pfam" id="PF17917">
    <property type="entry name" value="RT_RNaseH"/>
    <property type="match status" value="1"/>
</dbReference>
<evidence type="ECO:0000256" key="5">
    <source>
        <dbReference type="ARBA" id="ARBA00022723"/>
    </source>
</evidence>
<feature type="coiled-coil region" evidence="16">
    <location>
        <begin position="982"/>
        <end position="1013"/>
    </location>
</feature>
<comment type="caution">
    <text evidence="20">The sequence shown here is derived from an EMBL/GenBank/DDBJ whole genome shotgun (WGS) entry which is preliminary data.</text>
</comment>
<evidence type="ECO:0000313" key="21">
    <source>
        <dbReference type="Proteomes" id="UP000767238"/>
    </source>
</evidence>
<evidence type="ECO:0000313" key="20">
    <source>
        <dbReference type="EMBL" id="KAH0209987.1"/>
    </source>
</evidence>
<evidence type="ECO:0008006" key="22">
    <source>
        <dbReference type="Google" id="ProtNLM"/>
    </source>
</evidence>
<keyword evidence="8" id="KW-0378">Hydrolase</keyword>
<evidence type="ECO:0000256" key="3">
    <source>
        <dbReference type="ARBA" id="ARBA00022695"/>
    </source>
</evidence>
<evidence type="ECO:0000256" key="9">
    <source>
        <dbReference type="ARBA" id="ARBA00022842"/>
    </source>
</evidence>
<dbReference type="GO" id="GO:0004190">
    <property type="term" value="F:aspartic-type endopeptidase activity"/>
    <property type="evidence" value="ECO:0007669"/>
    <property type="project" value="UniProtKB-KW"/>
</dbReference>
<keyword evidence="6" id="KW-0064">Aspartyl protease</keyword>
<dbReference type="InterPro" id="IPR012337">
    <property type="entry name" value="RNaseH-like_sf"/>
</dbReference>
<dbReference type="Pfam" id="PF00078">
    <property type="entry name" value="RVT_1"/>
    <property type="match status" value="1"/>
</dbReference>
<dbReference type="EMBL" id="JAHFYH010000193">
    <property type="protein sequence ID" value="KAH0209987.1"/>
    <property type="molecule type" value="Genomic_DNA"/>
</dbReference>
<feature type="non-terminal residue" evidence="20">
    <location>
        <position position="1076"/>
    </location>
</feature>
<dbReference type="FunFam" id="3.30.420.10:FF:000032">
    <property type="entry name" value="Retrovirus-related Pol polyprotein from transposon 297-like Protein"/>
    <property type="match status" value="1"/>
</dbReference>
<keyword evidence="13" id="KW-0239">DNA-directed DNA polymerase</keyword>
<keyword evidence="2" id="KW-0808">Transferase</keyword>
<organism evidence="20 21">
    <name type="scientific">Aureobasidium melanogenum</name>
    <name type="common">Aureobasidium pullulans var. melanogenum</name>
    <dbReference type="NCBI Taxonomy" id="46634"/>
    <lineage>
        <taxon>Eukaryota</taxon>
        <taxon>Fungi</taxon>
        <taxon>Dikarya</taxon>
        <taxon>Ascomycota</taxon>
        <taxon>Pezizomycotina</taxon>
        <taxon>Dothideomycetes</taxon>
        <taxon>Dothideomycetidae</taxon>
        <taxon>Dothideales</taxon>
        <taxon>Saccotheciaceae</taxon>
        <taxon>Aureobasidium</taxon>
    </lineage>
</organism>
<dbReference type="CDD" id="cd09274">
    <property type="entry name" value="RNase_HI_RT_Ty3"/>
    <property type="match status" value="1"/>
</dbReference>
<keyword evidence="12" id="KW-0695">RNA-directed DNA polymerase</keyword>
<name>A0A9P8G9A8_AURME</name>
<dbReference type="Gene3D" id="3.30.70.270">
    <property type="match status" value="2"/>
</dbReference>
<accession>A0A9P8G9A8</accession>
<keyword evidence="7" id="KW-0255">Endonuclease</keyword>
<dbReference type="Pfam" id="PF24626">
    <property type="entry name" value="SH3_Tf2-1"/>
    <property type="match status" value="1"/>
</dbReference>
<dbReference type="InterPro" id="IPR041373">
    <property type="entry name" value="RT_RNaseH"/>
</dbReference>
<dbReference type="InterPro" id="IPR000477">
    <property type="entry name" value="RT_dom"/>
</dbReference>
<dbReference type="FunFam" id="3.30.70.270:FF:000063">
    <property type="entry name" value="Zinc knuckle domaincontaining protein"/>
    <property type="match status" value="1"/>
</dbReference>
<keyword evidence="9" id="KW-0460">Magnesium</keyword>
<keyword evidence="11" id="KW-0229">DNA integration</keyword>
<dbReference type="GO" id="GO:0003964">
    <property type="term" value="F:RNA-directed DNA polymerase activity"/>
    <property type="evidence" value="ECO:0007669"/>
    <property type="project" value="UniProtKB-KW"/>
</dbReference>
<dbReference type="Proteomes" id="UP000767238">
    <property type="component" value="Unassembled WGS sequence"/>
</dbReference>
<keyword evidence="5" id="KW-0479">Metal-binding</keyword>
<dbReference type="Gene3D" id="3.10.10.10">
    <property type="entry name" value="HIV Type 1 Reverse Transcriptase, subunit A, domain 1"/>
    <property type="match status" value="1"/>
</dbReference>
<keyword evidence="3" id="KW-0548">Nucleotidyltransferase</keyword>
<keyword evidence="10" id="KW-0694">RNA-binding</keyword>
<dbReference type="InterPro" id="IPR043128">
    <property type="entry name" value="Rev_trsase/Diguanyl_cyclase"/>
</dbReference>
<dbReference type="GO" id="GO:0006310">
    <property type="term" value="P:DNA recombination"/>
    <property type="evidence" value="ECO:0007669"/>
    <property type="project" value="UniProtKB-KW"/>
</dbReference>
<dbReference type="SUPFAM" id="SSF53098">
    <property type="entry name" value="Ribonuclease H-like"/>
    <property type="match status" value="1"/>
</dbReference>
<evidence type="ECO:0000256" key="1">
    <source>
        <dbReference type="ARBA" id="ARBA00022670"/>
    </source>
</evidence>
<dbReference type="FunFam" id="1.10.340.70:FF:000001">
    <property type="entry name" value="Retrovirus-related Pol polyprotein from transposon gypsy-like Protein"/>
    <property type="match status" value="1"/>
</dbReference>
<dbReference type="Pfam" id="PF17921">
    <property type="entry name" value="Integrase_H2C2"/>
    <property type="match status" value="1"/>
</dbReference>
<dbReference type="InterPro" id="IPR050951">
    <property type="entry name" value="Retrovirus_Pol_polyprotein"/>
</dbReference>
<dbReference type="InterPro" id="IPR036397">
    <property type="entry name" value="RNaseH_sf"/>
</dbReference>
<dbReference type="PANTHER" id="PTHR37984">
    <property type="entry name" value="PROTEIN CBG26694"/>
    <property type="match status" value="1"/>
</dbReference>
<dbReference type="GO" id="GO:0003887">
    <property type="term" value="F:DNA-directed DNA polymerase activity"/>
    <property type="evidence" value="ECO:0007669"/>
    <property type="project" value="UniProtKB-KW"/>
</dbReference>
<feature type="domain" description="Integrase catalytic" evidence="19">
    <location>
        <begin position="558"/>
        <end position="726"/>
    </location>
</feature>
<keyword evidence="4" id="KW-0540">Nuclease</keyword>
<feature type="domain" description="Reverse transcriptase" evidence="18">
    <location>
        <begin position="40"/>
        <end position="220"/>
    </location>
</feature>
<evidence type="ECO:0000256" key="10">
    <source>
        <dbReference type="ARBA" id="ARBA00022884"/>
    </source>
</evidence>
<dbReference type="PANTHER" id="PTHR37984:SF5">
    <property type="entry name" value="PROTEIN NYNRIN-LIKE"/>
    <property type="match status" value="1"/>
</dbReference>
<evidence type="ECO:0000256" key="16">
    <source>
        <dbReference type="SAM" id="Coils"/>
    </source>
</evidence>
<dbReference type="SUPFAM" id="SSF56672">
    <property type="entry name" value="DNA/RNA polymerases"/>
    <property type="match status" value="1"/>
</dbReference>
<feature type="non-terminal residue" evidence="20">
    <location>
        <position position="1"/>
    </location>
</feature>
<dbReference type="InterPro" id="IPR056924">
    <property type="entry name" value="SH3_Tf2-1"/>
</dbReference>
<keyword evidence="1" id="KW-0645">Protease</keyword>
<evidence type="ECO:0000256" key="15">
    <source>
        <dbReference type="ARBA" id="ARBA00023172"/>
    </source>
</evidence>
<evidence type="ECO:0000256" key="13">
    <source>
        <dbReference type="ARBA" id="ARBA00022932"/>
    </source>
</evidence>
<evidence type="ECO:0000259" key="19">
    <source>
        <dbReference type="PROSITE" id="PS50994"/>
    </source>
</evidence>
<dbReference type="Gene3D" id="1.10.340.70">
    <property type="match status" value="1"/>
</dbReference>
<reference evidence="20" key="1">
    <citation type="journal article" date="2021" name="J Fungi (Basel)">
        <title>Virulence traits and population genomics of the black yeast Aureobasidium melanogenum.</title>
        <authorList>
            <person name="Cernosa A."/>
            <person name="Sun X."/>
            <person name="Gostincar C."/>
            <person name="Fang C."/>
            <person name="Gunde-Cimerman N."/>
            <person name="Song Z."/>
        </authorList>
    </citation>
    <scope>NUCLEOTIDE SEQUENCE</scope>
    <source>
        <strain evidence="20">EXF-8016</strain>
    </source>
</reference>
<evidence type="ECO:0000256" key="14">
    <source>
        <dbReference type="ARBA" id="ARBA00023125"/>
    </source>
</evidence>
<dbReference type="AlphaFoldDB" id="A0A9P8G9A8"/>
<reference evidence="20" key="2">
    <citation type="submission" date="2021-08" db="EMBL/GenBank/DDBJ databases">
        <authorList>
            <person name="Gostincar C."/>
            <person name="Sun X."/>
            <person name="Song Z."/>
            <person name="Gunde-Cimerman N."/>
        </authorList>
    </citation>
    <scope>NUCLEOTIDE SEQUENCE</scope>
    <source>
        <strain evidence="20">EXF-8016</strain>
    </source>
</reference>
<dbReference type="PROSITE" id="PS50878">
    <property type="entry name" value="RT_POL"/>
    <property type="match status" value="1"/>
</dbReference>
<dbReference type="GO" id="GO:0046872">
    <property type="term" value="F:metal ion binding"/>
    <property type="evidence" value="ECO:0007669"/>
    <property type="project" value="UniProtKB-KW"/>
</dbReference>
<feature type="region of interest" description="Disordered" evidence="17">
    <location>
        <begin position="762"/>
        <end position="782"/>
    </location>
</feature>
<dbReference type="GO" id="GO:0003723">
    <property type="term" value="F:RNA binding"/>
    <property type="evidence" value="ECO:0007669"/>
    <property type="project" value="UniProtKB-KW"/>
</dbReference>
<sequence>HQPWDHEIRLEPGKQPTFGPIYALSEKELKTLREYLDENLARGFIRKSESPAGYPILFAPKKDGSLRLCVDYRKLNDITIKNRYPLPNIEELQDRLAKAKWFSKIDLKGAYNLIRMQEGEEWKTAFRTRYGHYEYLVMPFGLTNAPATCQMIINDTLKEYLDRTVVAYLDDILIYTDGDLNQHVKDVQQVLTKLQERNLKANPKKCEFHVKNTEFLGFIIGVDGIRIDPSKIASIKEWPTPKTLKDVQSFLGLANYNRKFIAGYSQTALPLVELTKKDTPFIWKERQQKAFEALKQACIDGPTLRMFDSGKPVHIETDASDRAIGACLTQDHEGKRHPVAYYSRKMTPAEQNYDIHDKELLAIVAALQHWRVYAEGAPSLTILTDHKNLLTFTTTKVLNRRQVRWSELLGQYKFKIQYTPGKDNGRADALSRRIDYMEGKEAIQHSILQRNKDGTLSARVQEFNTVLRIMRDDQEEFPISHDRYQVPERHQERCIKDHHNDPIHGHPGITKTMEIIQRNFTFPHMKAKVTAYVQKCRSCQMNKSSRHAKYGEIQFVDPPLQPWDEVTMDFITGLQGSKSLDDRSCNHKYDSILVMVDRLTKYTHFIPCMKSITAEELAHLVLDRLIRYHGIPKLFITDRDKLFTSNYWRTLVSTIGIKHKLSTAYHPQTDGQTERANQTLEAYLRHYVNYAQNNWVTYLPMAQLALNQQISATTGVTPFYANFGKHPNMFTEPGSQHPCADKAMTTSDKLKELHEQLRQKILSSQDGLRQSRKKSKPDPQLKKGDKVYLLTKNLRSQRTTRKLDHVKVGPFLISEVRGPVNYKLQLPDDAKIHPVFHISLLEPADPETPLQTTFHFQTEEEDTFEVEKILEKRDHAAIDIVIDLTPLRYPQREGKRLYKTADWEKIGEEISNAMQEAPAIERLQTVTDLDEESDRFMRAILTTIDQHVQRAKPSPYAKRWWTPSLTTLRQTMISLRNRVTTLRRRTESVQEAKANLHQARQRYSQEIQKQKKAHWKDFLNDPNNIWKANAYTKLANAGTAIPTLATSEGVATKDEEKAKMLMETFFPVPPEPQRER</sequence>
<dbReference type="CDD" id="cd01647">
    <property type="entry name" value="RT_LTR"/>
    <property type="match status" value="1"/>
</dbReference>
<dbReference type="InterPro" id="IPR041588">
    <property type="entry name" value="Integrase_H2C2"/>
</dbReference>
<dbReference type="GO" id="GO:0004519">
    <property type="term" value="F:endonuclease activity"/>
    <property type="evidence" value="ECO:0007669"/>
    <property type="project" value="UniProtKB-KW"/>
</dbReference>
<keyword evidence="14" id="KW-0238">DNA-binding</keyword>
<proteinExistence type="predicted"/>
<evidence type="ECO:0000256" key="12">
    <source>
        <dbReference type="ARBA" id="ARBA00022918"/>
    </source>
</evidence>
<keyword evidence="15" id="KW-0233">DNA recombination</keyword>
<dbReference type="GO" id="GO:0005634">
    <property type="term" value="C:nucleus"/>
    <property type="evidence" value="ECO:0007669"/>
    <property type="project" value="UniProtKB-ARBA"/>
</dbReference>
<dbReference type="Gene3D" id="3.30.420.10">
    <property type="entry name" value="Ribonuclease H-like superfamily/Ribonuclease H"/>
    <property type="match status" value="1"/>
</dbReference>
<protein>
    <recommendedName>
        <fullName evidence="22">Reverse transcriptase</fullName>
    </recommendedName>
</protein>
<evidence type="ECO:0000256" key="11">
    <source>
        <dbReference type="ARBA" id="ARBA00022908"/>
    </source>
</evidence>
<dbReference type="GO" id="GO:0006508">
    <property type="term" value="P:proteolysis"/>
    <property type="evidence" value="ECO:0007669"/>
    <property type="project" value="UniProtKB-KW"/>
</dbReference>
<dbReference type="PROSITE" id="PS50994">
    <property type="entry name" value="INTEGRASE"/>
    <property type="match status" value="1"/>
</dbReference>